<evidence type="ECO:0000256" key="8">
    <source>
        <dbReference type="ARBA" id="ARBA00029586"/>
    </source>
</evidence>
<evidence type="ECO:0000256" key="10">
    <source>
        <dbReference type="SAM" id="Phobius"/>
    </source>
</evidence>
<keyword evidence="4" id="KW-0479">Metal-binding</keyword>
<proteinExistence type="predicted"/>
<feature type="transmembrane region" description="Helical" evidence="10">
    <location>
        <begin position="12"/>
        <end position="29"/>
    </location>
</feature>
<dbReference type="PRINTS" id="PR00162">
    <property type="entry name" value="RIESKE"/>
</dbReference>
<dbReference type="InterPro" id="IPR017941">
    <property type="entry name" value="Rieske_2Fe-2S"/>
</dbReference>
<keyword evidence="6" id="KW-0411">Iron-sulfur</keyword>
<dbReference type="PANTHER" id="PTHR10134">
    <property type="entry name" value="CYTOCHROME B-C1 COMPLEX SUBUNIT RIESKE, MITOCHONDRIAL"/>
    <property type="match status" value="1"/>
</dbReference>
<evidence type="ECO:0000256" key="2">
    <source>
        <dbReference type="ARBA" id="ARBA00015816"/>
    </source>
</evidence>
<keyword evidence="13" id="KW-1185">Reference proteome</keyword>
<sequence length="137" mass="13201">MDSELTVDRRQVVVGAAGVAAVAALAVAGCSSGGGPAESTQAAQPGDALVKTAEVPVGGGVIVGDTVVTQPAAGQFVGLDTVCTHAGCKVAKVANGEVICPCHGSRFGLDGRVVAGPAQAPLKTKPVRVSGDSVVAG</sequence>
<keyword evidence="5" id="KW-0408">Iron</keyword>
<keyword evidence="3" id="KW-0001">2Fe-2S</keyword>
<accession>A0ABW6PIY1</accession>
<evidence type="ECO:0000313" key="12">
    <source>
        <dbReference type="EMBL" id="MFF0542354.1"/>
    </source>
</evidence>
<evidence type="ECO:0000256" key="6">
    <source>
        <dbReference type="ARBA" id="ARBA00023014"/>
    </source>
</evidence>
<evidence type="ECO:0000256" key="4">
    <source>
        <dbReference type="ARBA" id="ARBA00022723"/>
    </source>
</evidence>
<dbReference type="PROSITE" id="PS51318">
    <property type="entry name" value="TAT"/>
    <property type="match status" value="1"/>
</dbReference>
<keyword evidence="10" id="KW-1133">Transmembrane helix</keyword>
<keyword evidence="10" id="KW-0472">Membrane</keyword>
<dbReference type="InterPro" id="IPR006311">
    <property type="entry name" value="TAT_signal"/>
</dbReference>
<dbReference type="InterPro" id="IPR014349">
    <property type="entry name" value="Rieske_Fe-S_prot"/>
</dbReference>
<feature type="domain" description="Rieske" evidence="11">
    <location>
        <begin position="47"/>
        <end position="136"/>
    </location>
</feature>
<evidence type="ECO:0000256" key="5">
    <source>
        <dbReference type="ARBA" id="ARBA00023004"/>
    </source>
</evidence>
<dbReference type="Gene3D" id="2.102.10.10">
    <property type="entry name" value="Rieske [2Fe-2S] iron-sulphur domain"/>
    <property type="match status" value="1"/>
</dbReference>
<dbReference type="EMBL" id="JBIAMX010000002">
    <property type="protein sequence ID" value="MFF0542354.1"/>
    <property type="molecule type" value="Genomic_DNA"/>
</dbReference>
<evidence type="ECO:0000256" key="3">
    <source>
        <dbReference type="ARBA" id="ARBA00022714"/>
    </source>
</evidence>
<evidence type="ECO:0000256" key="7">
    <source>
        <dbReference type="ARBA" id="ARBA00023157"/>
    </source>
</evidence>
<dbReference type="CDD" id="cd03467">
    <property type="entry name" value="Rieske"/>
    <property type="match status" value="1"/>
</dbReference>
<comment type="function">
    <text evidence="1">Iron-sulfur subunit of the cytochrome bc1 complex, an essential component of the respiratory electron transport chain required for ATP synthesis. The bc1 complex catalyzes the oxidation of menaquinol and the reduction of cytochrome c in the respiratory chain. The bc1 complex operates through a Q-cycle mechanism that couples electron transfer to generation of the proton gradient that drives ATP synthesis.</text>
</comment>
<protein>
    <recommendedName>
        <fullName evidence="2">Cytochrome bc1 complex Rieske iron-sulfur subunit</fullName>
    </recommendedName>
    <alternativeName>
        <fullName evidence="8">Cytochrome bc1 reductase complex subunit QcrA</fullName>
    </alternativeName>
</protein>
<dbReference type="InterPro" id="IPR036922">
    <property type="entry name" value="Rieske_2Fe-2S_sf"/>
</dbReference>
<dbReference type="Proteomes" id="UP001601444">
    <property type="component" value="Unassembled WGS sequence"/>
</dbReference>
<comment type="cofactor">
    <cofactor evidence="9">
        <name>[2Fe-2S] cluster</name>
        <dbReference type="ChEBI" id="CHEBI:190135"/>
    </cofactor>
</comment>
<comment type="caution">
    <text evidence="12">The sequence shown here is derived from an EMBL/GenBank/DDBJ whole genome shotgun (WGS) entry which is preliminary data.</text>
</comment>
<keyword evidence="7" id="KW-1015">Disulfide bond</keyword>
<dbReference type="RefSeq" id="WP_387699282.1">
    <property type="nucleotide sequence ID" value="NZ_JBIAMX010000002.1"/>
</dbReference>
<gene>
    <name evidence="12" type="ORF">ACFYTF_05905</name>
</gene>
<organism evidence="12 13">
    <name type="scientific">Nocardia thailandica</name>
    <dbReference type="NCBI Taxonomy" id="257275"/>
    <lineage>
        <taxon>Bacteria</taxon>
        <taxon>Bacillati</taxon>
        <taxon>Actinomycetota</taxon>
        <taxon>Actinomycetes</taxon>
        <taxon>Mycobacteriales</taxon>
        <taxon>Nocardiaceae</taxon>
        <taxon>Nocardia</taxon>
    </lineage>
</organism>
<reference evidence="12 13" key="1">
    <citation type="submission" date="2024-10" db="EMBL/GenBank/DDBJ databases">
        <title>The Natural Products Discovery Center: Release of the First 8490 Sequenced Strains for Exploring Actinobacteria Biosynthetic Diversity.</title>
        <authorList>
            <person name="Kalkreuter E."/>
            <person name="Kautsar S.A."/>
            <person name="Yang D."/>
            <person name="Bader C.D."/>
            <person name="Teijaro C.N."/>
            <person name="Fluegel L."/>
            <person name="Davis C.M."/>
            <person name="Simpson J.R."/>
            <person name="Lauterbach L."/>
            <person name="Steele A.D."/>
            <person name="Gui C."/>
            <person name="Meng S."/>
            <person name="Li G."/>
            <person name="Viehrig K."/>
            <person name="Ye F."/>
            <person name="Su P."/>
            <person name="Kiefer A.F."/>
            <person name="Nichols A."/>
            <person name="Cepeda A.J."/>
            <person name="Yan W."/>
            <person name="Fan B."/>
            <person name="Jiang Y."/>
            <person name="Adhikari A."/>
            <person name="Zheng C.-J."/>
            <person name="Schuster L."/>
            <person name="Cowan T.M."/>
            <person name="Smanski M.J."/>
            <person name="Chevrette M.G."/>
            <person name="De Carvalho L.P.S."/>
            <person name="Shen B."/>
        </authorList>
    </citation>
    <scope>NUCLEOTIDE SEQUENCE [LARGE SCALE GENOMIC DNA]</scope>
    <source>
        <strain evidence="12 13">NPDC004045</strain>
    </source>
</reference>
<evidence type="ECO:0000259" key="11">
    <source>
        <dbReference type="PROSITE" id="PS51296"/>
    </source>
</evidence>
<evidence type="ECO:0000256" key="1">
    <source>
        <dbReference type="ARBA" id="ARBA00002494"/>
    </source>
</evidence>
<dbReference type="SUPFAM" id="SSF50022">
    <property type="entry name" value="ISP domain"/>
    <property type="match status" value="1"/>
</dbReference>
<dbReference type="Pfam" id="PF00355">
    <property type="entry name" value="Rieske"/>
    <property type="match status" value="1"/>
</dbReference>
<evidence type="ECO:0000313" key="13">
    <source>
        <dbReference type="Proteomes" id="UP001601444"/>
    </source>
</evidence>
<keyword evidence="10" id="KW-0812">Transmembrane</keyword>
<dbReference type="PROSITE" id="PS51296">
    <property type="entry name" value="RIESKE"/>
    <property type="match status" value="1"/>
</dbReference>
<name>A0ABW6PIY1_9NOCA</name>
<dbReference type="InterPro" id="IPR005805">
    <property type="entry name" value="Rieske_Fe-S_prot_C"/>
</dbReference>
<evidence type="ECO:0000256" key="9">
    <source>
        <dbReference type="ARBA" id="ARBA00034078"/>
    </source>
</evidence>